<dbReference type="Proteomes" id="UP000011835">
    <property type="component" value="Chromosome"/>
</dbReference>
<reference evidence="1 2" key="1">
    <citation type="journal article" date="2013" name="Genome Announc.">
        <title>Complete Genome Sequence of the Probiotic Bifidobacterium thermophilum Strain RBL67.</title>
        <authorList>
            <person name="Jans C."/>
            <person name="Lacroix C."/>
            <person name="Follador R."/>
            <person name="Stevens M.J."/>
        </authorList>
    </citation>
    <scope>NUCLEOTIDE SEQUENCE [LARGE SCALE GENOMIC DNA]</scope>
    <source>
        <strain evidence="1 2">RBL67</strain>
    </source>
</reference>
<sequence length="52" mass="6183">MHRHRCLPDDVVPFLRIGSPHIVHSLALDDFLLPIRQAQQEHVFRKVKRGFR</sequence>
<gene>
    <name evidence="1" type="ORF">D805_1041</name>
</gene>
<evidence type="ECO:0000313" key="2">
    <source>
        <dbReference type="Proteomes" id="UP000011835"/>
    </source>
</evidence>
<organism evidence="1 2">
    <name type="scientific">Bifidobacterium thermophilum RBL67</name>
    <dbReference type="NCBI Taxonomy" id="1254439"/>
    <lineage>
        <taxon>Bacteria</taxon>
        <taxon>Bacillati</taxon>
        <taxon>Actinomycetota</taxon>
        <taxon>Actinomycetes</taxon>
        <taxon>Bifidobacteriales</taxon>
        <taxon>Bifidobacteriaceae</taxon>
        <taxon>Bifidobacterium</taxon>
    </lineage>
</organism>
<name>M4RFG8_9BIFI</name>
<proteinExistence type="predicted"/>
<accession>M4RFG8</accession>
<dbReference type="PATRIC" id="fig|1254439.12.peg.1034"/>
<dbReference type="KEGG" id="btp:D805_1041"/>
<evidence type="ECO:0000313" key="1">
    <source>
        <dbReference type="EMBL" id="AGH41308.1"/>
    </source>
</evidence>
<dbReference type="HOGENOM" id="CLU_3077274_0_0_11"/>
<keyword evidence="2" id="KW-1185">Reference proteome</keyword>
<dbReference type="EMBL" id="CP004346">
    <property type="protein sequence ID" value="AGH41308.1"/>
    <property type="molecule type" value="Genomic_DNA"/>
</dbReference>
<protein>
    <submittedName>
        <fullName evidence="1">Uncharacterized protein</fullName>
    </submittedName>
</protein>
<dbReference type="AlphaFoldDB" id="M4RFG8"/>